<dbReference type="EMBL" id="CAEZTQ010000066">
    <property type="protein sequence ID" value="CAB4571235.1"/>
    <property type="molecule type" value="Genomic_DNA"/>
</dbReference>
<name>A0A6J6E7I5_9ZZZZ</name>
<organism evidence="1">
    <name type="scientific">freshwater metagenome</name>
    <dbReference type="NCBI Taxonomy" id="449393"/>
    <lineage>
        <taxon>unclassified sequences</taxon>
        <taxon>metagenomes</taxon>
        <taxon>ecological metagenomes</taxon>
    </lineage>
</organism>
<sequence length="87" mass="9687">MPRTEDIPIRMASTPCESRSWVTVATSDDVLMSGVWTTTPCRRASRTKVCEDQKPIGCEFSNAVQNIAGSYNLIHAEAYTKYAKLTE</sequence>
<gene>
    <name evidence="1" type="ORF">UFOPK1704_00451</name>
</gene>
<evidence type="ECO:0000313" key="1">
    <source>
        <dbReference type="EMBL" id="CAB4571235.1"/>
    </source>
</evidence>
<dbReference type="AlphaFoldDB" id="A0A6J6E7I5"/>
<protein>
    <submittedName>
        <fullName evidence="1">Unannotated protein</fullName>
    </submittedName>
</protein>
<proteinExistence type="predicted"/>
<accession>A0A6J6E7I5</accession>
<reference evidence="1" key="1">
    <citation type="submission" date="2020-05" db="EMBL/GenBank/DDBJ databases">
        <authorList>
            <person name="Chiriac C."/>
            <person name="Salcher M."/>
            <person name="Ghai R."/>
            <person name="Kavagutti S V."/>
        </authorList>
    </citation>
    <scope>NUCLEOTIDE SEQUENCE</scope>
</reference>